<sequence length="166" mass="16909">MPGDRPGTDAARCGFEVPGRADAVADARRLAREQLDRWGVEGEVGDSAALVLTELVTNALLHTGSRRIGCELHCSADSLRLAVTDQGAEPGSLRVQRSGADEQGRGLLLVTAVSSSWGAYDARPGPGLVVWAELRREVPAAGGAAASGTSGAGAVGGRPVVERAAG</sequence>
<proteinExistence type="predicted"/>
<organism evidence="4 5">
    <name type="scientific">Streptomyces synnematoformans</name>
    <dbReference type="NCBI Taxonomy" id="415721"/>
    <lineage>
        <taxon>Bacteria</taxon>
        <taxon>Bacillati</taxon>
        <taxon>Actinomycetota</taxon>
        <taxon>Actinomycetes</taxon>
        <taxon>Kitasatosporales</taxon>
        <taxon>Streptomycetaceae</taxon>
        <taxon>Streptomyces</taxon>
    </lineage>
</organism>
<dbReference type="PANTHER" id="PTHR35526:SF3">
    <property type="entry name" value="ANTI-SIGMA-F FACTOR RSBW"/>
    <property type="match status" value="1"/>
</dbReference>
<reference evidence="4 5" key="1">
    <citation type="journal article" date="2019" name="Int. J. Syst. Evol. Microbiol.">
        <title>The Global Catalogue of Microorganisms (GCM) 10K type strain sequencing project: providing services to taxonomists for standard genome sequencing and annotation.</title>
        <authorList>
            <consortium name="The Broad Institute Genomics Platform"/>
            <consortium name="The Broad Institute Genome Sequencing Center for Infectious Disease"/>
            <person name="Wu L."/>
            <person name="Ma J."/>
        </authorList>
    </citation>
    <scope>NUCLEOTIDE SEQUENCE [LARGE SCALE GENOMIC DNA]</scope>
    <source>
        <strain evidence="4 5">JCM 15481</strain>
    </source>
</reference>
<comment type="caution">
    <text evidence="4">The sequence shown here is derived from an EMBL/GenBank/DDBJ whole genome shotgun (WGS) entry which is preliminary data.</text>
</comment>
<accession>A0ABN2Z2Z8</accession>
<dbReference type="EMBL" id="BAAAPF010000171">
    <property type="protein sequence ID" value="GAA2135997.1"/>
    <property type="molecule type" value="Genomic_DNA"/>
</dbReference>
<dbReference type="InterPro" id="IPR050267">
    <property type="entry name" value="Anti-sigma-factor_SerPK"/>
</dbReference>
<protein>
    <recommendedName>
        <fullName evidence="3">Histidine kinase/HSP90-like ATPase domain-containing protein</fullName>
    </recommendedName>
</protein>
<dbReference type="Proteomes" id="UP001500443">
    <property type="component" value="Unassembled WGS sequence"/>
</dbReference>
<gene>
    <name evidence="4" type="ORF">GCM10009802_44760</name>
</gene>
<dbReference type="InterPro" id="IPR003594">
    <property type="entry name" value="HATPase_dom"/>
</dbReference>
<keyword evidence="5" id="KW-1185">Reference proteome</keyword>
<dbReference type="InterPro" id="IPR036890">
    <property type="entry name" value="HATPase_C_sf"/>
</dbReference>
<keyword evidence="1" id="KW-0808">Transferase</keyword>
<dbReference type="SUPFAM" id="SSF55874">
    <property type="entry name" value="ATPase domain of HSP90 chaperone/DNA topoisomerase II/histidine kinase"/>
    <property type="match status" value="1"/>
</dbReference>
<feature type="domain" description="Histidine kinase/HSP90-like ATPase" evidence="3">
    <location>
        <begin position="18"/>
        <end position="130"/>
    </location>
</feature>
<dbReference type="CDD" id="cd16936">
    <property type="entry name" value="HATPase_RsbW-like"/>
    <property type="match status" value="1"/>
</dbReference>
<name>A0ABN2Z2Z8_9ACTN</name>
<evidence type="ECO:0000313" key="4">
    <source>
        <dbReference type="EMBL" id="GAA2135997.1"/>
    </source>
</evidence>
<evidence type="ECO:0000256" key="2">
    <source>
        <dbReference type="SAM" id="MobiDB-lite"/>
    </source>
</evidence>
<feature type="region of interest" description="Disordered" evidence="2">
    <location>
        <begin position="142"/>
        <end position="166"/>
    </location>
</feature>
<keyword evidence="1" id="KW-0418">Kinase</keyword>
<evidence type="ECO:0000256" key="1">
    <source>
        <dbReference type="ARBA" id="ARBA00022527"/>
    </source>
</evidence>
<keyword evidence="1" id="KW-0723">Serine/threonine-protein kinase</keyword>
<evidence type="ECO:0000259" key="3">
    <source>
        <dbReference type="Pfam" id="PF13581"/>
    </source>
</evidence>
<dbReference type="PANTHER" id="PTHR35526">
    <property type="entry name" value="ANTI-SIGMA-F FACTOR RSBW-RELATED"/>
    <property type="match status" value="1"/>
</dbReference>
<dbReference type="Gene3D" id="3.30.565.10">
    <property type="entry name" value="Histidine kinase-like ATPase, C-terminal domain"/>
    <property type="match status" value="1"/>
</dbReference>
<evidence type="ECO:0000313" key="5">
    <source>
        <dbReference type="Proteomes" id="UP001500443"/>
    </source>
</evidence>
<dbReference type="Pfam" id="PF13581">
    <property type="entry name" value="HATPase_c_2"/>
    <property type="match status" value="1"/>
</dbReference>